<evidence type="ECO:0000313" key="2">
    <source>
        <dbReference type="EMBL" id="MFN0289998.1"/>
    </source>
</evidence>
<comment type="caution">
    <text evidence="2">The sequence shown here is derived from an EMBL/GenBank/DDBJ whole genome shotgun (WGS) entry which is preliminary data.</text>
</comment>
<dbReference type="InterPro" id="IPR027829">
    <property type="entry name" value="DUF4625"/>
</dbReference>
<dbReference type="Pfam" id="PF15418">
    <property type="entry name" value="DUF4625"/>
    <property type="match status" value="1"/>
</dbReference>
<protein>
    <submittedName>
        <fullName evidence="2">DUF4625 domain-containing protein</fullName>
    </submittedName>
</protein>
<gene>
    <name evidence="2" type="ORF">E5L68_001265</name>
</gene>
<reference evidence="2 3" key="1">
    <citation type="submission" date="2024-12" db="EMBL/GenBank/DDBJ databases">
        <authorList>
            <person name="Hu S."/>
        </authorList>
    </citation>
    <scope>NUCLEOTIDE SEQUENCE [LARGE SCALE GENOMIC DNA]</scope>
    <source>
        <strain evidence="2 3">P-25</strain>
    </source>
</reference>
<evidence type="ECO:0000256" key="1">
    <source>
        <dbReference type="SAM" id="SignalP"/>
    </source>
</evidence>
<feature type="chain" id="PRO_5045813625" evidence="1">
    <location>
        <begin position="20"/>
        <end position="158"/>
    </location>
</feature>
<dbReference type="Proteomes" id="UP001517367">
    <property type="component" value="Unassembled WGS sequence"/>
</dbReference>
<dbReference type="PROSITE" id="PS51257">
    <property type="entry name" value="PROKAR_LIPOPROTEIN"/>
    <property type="match status" value="1"/>
</dbReference>
<evidence type="ECO:0000313" key="3">
    <source>
        <dbReference type="Proteomes" id="UP001517367"/>
    </source>
</evidence>
<name>A0ABW9JFR6_9SPHI</name>
<keyword evidence="3" id="KW-1185">Reference proteome</keyword>
<dbReference type="EMBL" id="SRMP02000001">
    <property type="protein sequence ID" value="MFN0289998.1"/>
    <property type="molecule type" value="Genomic_DNA"/>
</dbReference>
<sequence length="158" mass="17939">MRKHFRLLGLLALFFTAMAGCKKDDGEEIDTEYPEIVATANSFPQQCSLMMRGQTALIKLTFSDNRELGAYSLDIHNNFDHHNHSTEVNECNLEAKKTPVKPLLFVQNYDIPTGLKRYEATAQIAIPADVDHGDYHFLVRLTDKEGWQTIKGLSIKIQ</sequence>
<feature type="signal peptide" evidence="1">
    <location>
        <begin position="1"/>
        <end position="19"/>
    </location>
</feature>
<proteinExistence type="predicted"/>
<dbReference type="RefSeq" id="WP_138727597.1">
    <property type="nucleotide sequence ID" value="NZ_SRMP02000001.1"/>
</dbReference>
<keyword evidence="1" id="KW-0732">Signal</keyword>
<accession>A0ABW9JFR6</accession>
<organism evidence="2 3">
    <name type="scientific">Pedobacter helvus</name>
    <dbReference type="NCBI Taxonomy" id="2563444"/>
    <lineage>
        <taxon>Bacteria</taxon>
        <taxon>Pseudomonadati</taxon>
        <taxon>Bacteroidota</taxon>
        <taxon>Sphingobacteriia</taxon>
        <taxon>Sphingobacteriales</taxon>
        <taxon>Sphingobacteriaceae</taxon>
        <taxon>Pedobacter</taxon>
    </lineage>
</organism>